<dbReference type="SUPFAM" id="SSF55931">
    <property type="entry name" value="Glutamine synthetase/guanido kinase"/>
    <property type="match status" value="1"/>
</dbReference>
<dbReference type="Pfam" id="PF04107">
    <property type="entry name" value="GCS2"/>
    <property type="match status" value="1"/>
</dbReference>
<evidence type="ECO:0000313" key="1">
    <source>
        <dbReference type="EMBL" id="STX50309.1"/>
    </source>
</evidence>
<evidence type="ECO:0000313" key="2">
    <source>
        <dbReference type="Proteomes" id="UP000254794"/>
    </source>
</evidence>
<sequence length="407" mass="46652">MSNYSIFSVIGIEIEYMLVDKTSLNIQPRSDFILQELAGEIVNEVSLGEIAVSNELVLHVLELKNNGPRPLSEPLEAYFQKTVEKLSKLLDKYNLQLLPTGAHPWMNPFKETKRWPHDKKELYQQFDTIFNCEGHGWSNLQSMHLNLPFANDAEFNQLHNAIRILLPLLPALAASSPFLEGGITNILDTRLDFYGKNQLKIPAISGHIIPEFISSEAEYQRQVLQPMYKAIRPFDPEGILQHEWLNSRAAIPKFNCKAIEIRILDTQECVKADIAIAKAVFYILKNWIQNSNYFLENPYPTQQLRALFDQTIVHGLAVPITDPELIKQWQLKNPVKNCNEAWSRLIEQISHHLDDTSQRVLEYILSQGNLSERLLKASGPNIDKTILSSIYRQLSHCLLTNQQFNPT</sequence>
<dbReference type="RefSeq" id="WP_165482183.1">
    <property type="nucleotide sequence ID" value="NZ_CAAAHP010000009.1"/>
</dbReference>
<dbReference type="PANTHER" id="PTHR36510:SF1">
    <property type="entry name" value="GLUTAMATE--CYSTEINE LIGASE 2-RELATED"/>
    <property type="match status" value="1"/>
</dbReference>
<gene>
    <name evidence="1" type="ORF">NCTC13316_00385</name>
</gene>
<protein>
    <submittedName>
        <fullName evidence="1">Glutamate--cysteine ligase, GCS2</fullName>
    </submittedName>
</protein>
<dbReference type="EMBL" id="UGOD01000001">
    <property type="protein sequence ID" value="STX50309.1"/>
    <property type="molecule type" value="Genomic_DNA"/>
</dbReference>
<dbReference type="Gene3D" id="3.30.590.20">
    <property type="match status" value="1"/>
</dbReference>
<organism evidence="1 2">
    <name type="scientific">Legionella busanensis</name>
    <dbReference type="NCBI Taxonomy" id="190655"/>
    <lineage>
        <taxon>Bacteria</taxon>
        <taxon>Pseudomonadati</taxon>
        <taxon>Pseudomonadota</taxon>
        <taxon>Gammaproteobacteria</taxon>
        <taxon>Legionellales</taxon>
        <taxon>Legionellaceae</taxon>
        <taxon>Legionella</taxon>
    </lineage>
</organism>
<dbReference type="GO" id="GO:0004357">
    <property type="term" value="F:glutamate-cysteine ligase activity"/>
    <property type="evidence" value="ECO:0007669"/>
    <property type="project" value="InterPro"/>
</dbReference>
<dbReference type="Proteomes" id="UP000254794">
    <property type="component" value="Unassembled WGS sequence"/>
</dbReference>
<dbReference type="AlphaFoldDB" id="A0A378JJB5"/>
<dbReference type="InterPro" id="IPR014746">
    <property type="entry name" value="Gln_synth/guanido_kin_cat_dom"/>
</dbReference>
<dbReference type="InterPro" id="IPR050141">
    <property type="entry name" value="GCL_type2/YbdK_subfam"/>
</dbReference>
<keyword evidence="1" id="KW-0436">Ligase</keyword>
<dbReference type="InterPro" id="IPR006336">
    <property type="entry name" value="GCS2"/>
</dbReference>
<dbReference type="PANTHER" id="PTHR36510">
    <property type="entry name" value="GLUTAMATE--CYSTEINE LIGASE 2-RELATED"/>
    <property type="match status" value="1"/>
</dbReference>
<dbReference type="GO" id="GO:0042398">
    <property type="term" value="P:modified amino acid biosynthetic process"/>
    <property type="evidence" value="ECO:0007669"/>
    <property type="project" value="InterPro"/>
</dbReference>
<name>A0A378JJB5_9GAMM</name>
<keyword evidence="2" id="KW-1185">Reference proteome</keyword>
<proteinExistence type="predicted"/>
<accession>A0A378JJB5</accession>
<reference evidence="1 2" key="1">
    <citation type="submission" date="2018-06" db="EMBL/GenBank/DDBJ databases">
        <authorList>
            <consortium name="Pathogen Informatics"/>
            <person name="Doyle S."/>
        </authorList>
    </citation>
    <scope>NUCLEOTIDE SEQUENCE [LARGE SCALE GENOMIC DNA]</scope>
    <source>
        <strain evidence="1 2">NCTC13316</strain>
    </source>
</reference>